<dbReference type="AlphaFoldDB" id="A0A0V0GRZ2"/>
<evidence type="ECO:0000313" key="1">
    <source>
        <dbReference type="EMBL" id="JAP11012.1"/>
    </source>
</evidence>
<organism evidence="1">
    <name type="scientific">Solanum chacoense</name>
    <name type="common">Chaco potato</name>
    <dbReference type="NCBI Taxonomy" id="4108"/>
    <lineage>
        <taxon>Eukaryota</taxon>
        <taxon>Viridiplantae</taxon>
        <taxon>Streptophyta</taxon>
        <taxon>Embryophyta</taxon>
        <taxon>Tracheophyta</taxon>
        <taxon>Spermatophyta</taxon>
        <taxon>Magnoliopsida</taxon>
        <taxon>eudicotyledons</taxon>
        <taxon>Gunneridae</taxon>
        <taxon>Pentapetalae</taxon>
        <taxon>asterids</taxon>
        <taxon>lamiids</taxon>
        <taxon>Solanales</taxon>
        <taxon>Solanaceae</taxon>
        <taxon>Solanoideae</taxon>
        <taxon>Solaneae</taxon>
        <taxon>Solanum</taxon>
    </lineage>
</organism>
<protein>
    <submittedName>
        <fullName evidence="1">Putative ovule protein</fullName>
    </submittedName>
</protein>
<feature type="non-terminal residue" evidence="1">
    <location>
        <position position="1"/>
    </location>
</feature>
<sequence>RSRARKQVNSYVELLSDDLQYFLVLLILEDHYIHRIYSKLLINMTLGQQLCIMKMTRAILSNRAEDFDSIILVFNVDFLITIFFNYS</sequence>
<reference evidence="1" key="1">
    <citation type="submission" date="2015-12" db="EMBL/GenBank/DDBJ databases">
        <title>Gene expression during late stages of embryo sac development: a critical building block for successful pollen-pistil interactions.</title>
        <authorList>
            <person name="Liu Y."/>
            <person name="Joly V."/>
            <person name="Sabar M."/>
            <person name="Matton D.P."/>
        </authorList>
    </citation>
    <scope>NUCLEOTIDE SEQUENCE</scope>
</reference>
<accession>A0A0V0GRZ2</accession>
<name>A0A0V0GRZ2_SOLCH</name>
<dbReference type="EMBL" id="GEDG01032073">
    <property type="protein sequence ID" value="JAP11012.1"/>
    <property type="molecule type" value="Transcribed_RNA"/>
</dbReference>
<proteinExistence type="predicted"/>